<keyword evidence="4" id="KW-0408">Iron</keyword>
<dbReference type="GO" id="GO:0051536">
    <property type="term" value="F:iron-sulfur cluster binding"/>
    <property type="evidence" value="ECO:0007669"/>
    <property type="project" value="UniProtKB-KW"/>
</dbReference>
<evidence type="ECO:0000256" key="2">
    <source>
        <dbReference type="ARBA" id="ARBA00022691"/>
    </source>
</evidence>
<dbReference type="InterPro" id="IPR007197">
    <property type="entry name" value="rSAM"/>
</dbReference>
<keyword evidence="5" id="KW-0411">Iron-sulfur</keyword>
<evidence type="ECO:0000256" key="3">
    <source>
        <dbReference type="ARBA" id="ARBA00022723"/>
    </source>
</evidence>
<organism evidence="6 7">
    <name type="scientific">Microcystis aeruginosa Ma_QC_B_20070730_S2</name>
    <dbReference type="NCBI Taxonomy" id="2486256"/>
    <lineage>
        <taxon>Bacteria</taxon>
        <taxon>Bacillati</taxon>
        <taxon>Cyanobacteriota</taxon>
        <taxon>Cyanophyceae</taxon>
        <taxon>Oscillatoriophycideae</taxon>
        <taxon>Chroococcales</taxon>
        <taxon>Microcystaceae</taxon>
        <taxon>Microcystis</taxon>
    </lineage>
</organism>
<proteinExistence type="predicted"/>
<name>A0A552DMB9_MICAE</name>
<dbReference type="PANTHER" id="PTHR43409:SF16">
    <property type="entry name" value="SLR0320 PROTEIN"/>
    <property type="match status" value="1"/>
</dbReference>
<dbReference type="Proteomes" id="UP000320551">
    <property type="component" value="Unassembled WGS sequence"/>
</dbReference>
<dbReference type="EMBL" id="SFBK01000173">
    <property type="protein sequence ID" value="TRU23342.1"/>
    <property type="molecule type" value="Genomic_DNA"/>
</dbReference>
<evidence type="ECO:0000256" key="5">
    <source>
        <dbReference type="ARBA" id="ARBA00023014"/>
    </source>
</evidence>
<evidence type="ECO:0000313" key="6">
    <source>
        <dbReference type="EMBL" id="TRU23342.1"/>
    </source>
</evidence>
<keyword evidence="3" id="KW-0479">Metal-binding</keyword>
<evidence type="ECO:0000256" key="4">
    <source>
        <dbReference type="ARBA" id="ARBA00023004"/>
    </source>
</evidence>
<evidence type="ECO:0008006" key="8">
    <source>
        <dbReference type="Google" id="ProtNLM"/>
    </source>
</evidence>
<dbReference type="GO" id="GO:0046872">
    <property type="term" value="F:metal ion binding"/>
    <property type="evidence" value="ECO:0007669"/>
    <property type="project" value="UniProtKB-KW"/>
</dbReference>
<gene>
    <name evidence="6" type="ORF">EWV80_12990</name>
</gene>
<evidence type="ECO:0000313" key="7">
    <source>
        <dbReference type="Proteomes" id="UP000320551"/>
    </source>
</evidence>
<dbReference type="InterPro" id="IPR058240">
    <property type="entry name" value="rSAM_sf"/>
</dbReference>
<dbReference type="Gene3D" id="3.80.30.20">
    <property type="entry name" value="tm_1862 like domain"/>
    <property type="match status" value="1"/>
</dbReference>
<dbReference type="CDD" id="cd01335">
    <property type="entry name" value="Radical_SAM"/>
    <property type="match status" value="1"/>
</dbReference>
<dbReference type="InterPro" id="IPR051198">
    <property type="entry name" value="BchE-like"/>
</dbReference>
<evidence type="ECO:0000256" key="1">
    <source>
        <dbReference type="ARBA" id="ARBA00001966"/>
    </source>
</evidence>
<dbReference type="SUPFAM" id="SSF102114">
    <property type="entry name" value="Radical SAM enzymes"/>
    <property type="match status" value="1"/>
</dbReference>
<reference evidence="6 7" key="1">
    <citation type="submission" date="2019-01" db="EMBL/GenBank/DDBJ databases">
        <title>Coherence of Microcystis species and biogeography revealed through population genomics.</title>
        <authorList>
            <person name="Perez-Carrascal O.M."/>
            <person name="Terrat Y."/>
            <person name="Giani A."/>
            <person name="Fortin N."/>
            <person name="Tromas N."/>
            <person name="Shapiro B.J."/>
        </authorList>
    </citation>
    <scope>NUCLEOTIDE SEQUENCE [LARGE SCALE GENOMIC DNA]</scope>
    <source>
        <strain evidence="6">Ma_QC_B_20070730_S2</strain>
    </source>
</reference>
<comment type="caution">
    <text evidence="6">The sequence shown here is derived from an EMBL/GenBank/DDBJ whole genome shotgun (WGS) entry which is preliminary data.</text>
</comment>
<dbReference type="SFLD" id="SFLDG01082">
    <property type="entry name" value="B12-binding_domain_containing"/>
    <property type="match status" value="1"/>
</dbReference>
<dbReference type="GO" id="GO:0003824">
    <property type="term" value="F:catalytic activity"/>
    <property type="evidence" value="ECO:0007669"/>
    <property type="project" value="InterPro"/>
</dbReference>
<dbReference type="InterPro" id="IPR023404">
    <property type="entry name" value="rSAM_horseshoe"/>
</dbReference>
<comment type="cofactor">
    <cofactor evidence="1">
        <name>[4Fe-4S] cluster</name>
        <dbReference type="ChEBI" id="CHEBI:49883"/>
    </cofactor>
</comment>
<dbReference type="SFLD" id="SFLDS00029">
    <property type="entry name" value="Radical_SAM"/>
    <property type="match status" value="1"/>
</dbReference>
<accession>A0A552DMB9</accession>
<dbReference type="GO" id="GO:0005829">
    <property type="term" value="C:cytosol"/>
    <property type="evidence" value="ECO:0007669"/>
    <property type="project" value="TreeGrafter"/>
</dbReference>
<dbReference type="PANTHER" id="PTHR43409">
    <property type="entry name" value="ANAEROBIC MAGNESIUM-PROTOPORPHYRIN IX MONOMETHYL ESTER CYCLASE-RELATED"/>
    <property type="match status" value="1"/>
</dbReference>
<sequence length="680" mass="78875">MTNCALPAYTGIRPRKPVDILFINLSNLPGRPVYPYAFVQVSALARRVGLSVVRWDGLELSLQHKLDCIAQLIRNHQPRAVAFTIRQADSVAADNYISIDAKTPAKNPWFPVEETRAAILHVRQLTDAKIFVGGFNFTVNSVSAAEYLQPDFGILGEPDEFFRHFDEVLQGRTEGISNLVYRANGKWQQNQRVFWGPLDDIEYSEDIIDEIFRFHGERTLRNAHLESVPGLGSYKDTGISIAIEIARGCPCACVFCCEPKVKGTTVQLRNLDVIEAEIHNLLRYGLRYYWFICSELNFAKDHVLELAERVIRINETLANPIFWRSYFLPVKFNKDEFRLLLRSGLLIEQSAPFSTLSDENLKQMREPYRVRHALEHIKNLMELNEEPEFAERRQPRWVLWSWLGNPYATLDSIRTTLETFTKNQLDLKFDEADSYPALRVYECLDNLPQEARQQVITITQNEETPKTLFHPSYYYNSKLLHHFGGIAEVHNFMQYARETFLSRYYRLTRNWRLFVQSIDFSQLEELMSCLKGISLEGVPLPPWVEHPDLGTLNPIYWQEQAYALLHQESSKLKQLIKETELDQDDGNAILAFILHTVFSVNRQEMIPVFEKLKLPVDPEGYPPPSSYLTVSKLIKFYTSETSVFEVVQQEFSLKQVTLLHYYFYAIDVRLDPKYAFLAQI</sequence>
<keyword evidence="2" id="KW-0949">S-adenosyl-L-methionine</keyword>
<dbReference type="AlphaFoldDB" id="A0A552DMB9"/>
<protein>
    <recommendedName>
        <fullName evidence="8">Radical SAM protein</fullName>
    </recommendedName>
</protein>